<feature type="domain" description="Hexokinase C-terminal" evidence="11">
    <location>
        <begin position="210"/>
        <end position="435"/>
    </location>
</feature>
<name>F7NFZ7_9FIRM</name>
<dbReference type="Proteomes" id="UP000003240">
    <property type="component" value="Unassembled WGS sequence"/>
</dbReference>
<dbReference type="GO" id="GO:0005829">
    <property type="term" value="C:cytosol"/>
    <property type="evidence" value="ECO:0007669"/>
    <property type="project" value="TreeGrafter"/>
</dbReference>
<keyword evidence="4" id="KW-0808">Transferase</keyword>
<dbReference type="InterPro" id="IPR022673">
    <property type="entry name" value="Hexokinase_C"/>
</dbReference>
<evidence type="ECO:0000256" key="4">
    <source>
        <dbReference type="ARBA" id="ARBA00022679"/>
    </source>
</evidence>
<dbReference type="SUPFAM" id="SSF53067">
    <property type="entry name" value="Actin-like ATPase domain"/>
    <property type="match status" value="2"/>
</dbReference>
<evidence type="ECO:0000256" key="2">
    <source>
        <dbReference type="ARBA" id="ARBA00005007"/>
    </source>
</evidence>
<dbReference type="Pfam" id="PF03727">
    <property type="entry name" value="Hexokinase_2"/>
    <property type="match status" value="1"/>
</dbReference>
<keyword evidence="7" id="KW-0067">ATP-binding</keyword>
<dbReference type="PRINTS" id="PR00475">
    <property type="entry name" value="HEXOKINASE"/>
</dbReference>
<evidence type="ECO:0000256" key="5">
    <source>
        <dbReference type="ARBA" id="ARBA00022741"/>
    </source>
</evidence>
<dbReference type="Gene3D" id="3.40.367.20">
    <property type="match status" value="1"/>
</dbReference>
<dbReference type="STRING" id="1009370.ALO_04903"/>
<evidence type="ECO:0000256" key="7">
    <source>
        <dbReference type="ARBA" id="ARBA00022840"/>
    </source>
</evidence>
<keyword evidence="8" id="KW-0324">Glycolysis</keyword>
<dbReference type="EMBL" id="AFGF01000039">
    <property type="protein sequence ID" value="EGO65026.1"/>
    <property type="molecule type" value="Genomic_DNA"/>
</dbReference>
<dbReference type="AlphaFoldDB" id="F7NFZ7"/>
<dbReference type="GO" id="GO:0006096">
    <property type="term" value="P:glycolytic process"/>
    <property type="evidence" value="ECO:0007669"/>
    <property type="project" value="UniProtKB-UniPathway"/>
</dbReference>
<evidence type="ECO:0000256" key="1">
    <source>
        <dbReference type="ARBA" id="ARBA00004921"/>
    </source>
</evidence>
<organism evidence="12 13">
    <name type="scientific">Acetonema longum DSM 6540</name>
    <dbReference type="NCBI Taxonomy" id="1009370"/>
    <lineage>
        <taxon>Bacteria</taxon>
        <taxon>Bacillati</taxon>
        <taxon>Bacillota</taxon>
        <taxon>Negativicutes</taxon>
        <taxon>Acetonemataceae</taxon>
        <taxon>Acetonema</taxon>
    </lineage>
</organism>
<dbReference type="Gene3D" id="3.30.420.40">
    <property type="match status" value="1"/>
</dbReference>
<evidence type="ECO:0000256" key="9">
    <source>
        <dbReference type="ARBA" id="ARBA00047905"/>
    </source>
</evidence>
<dbReference type="GO" id="GO:0001678">
    <property type="term" value="P:intracellular glucose homeostasis"/>
    <property type="evidence" value="ECO:0007669"/>
    <property type="project" value="InterPro"/>
</dbReference>
<reference evidence="12 13" key="1">
    <citation type="journal article" date="2011" name="EMBO J.">
        <title>Structural diversity of bacterial flagellar motors.</title>
        <authorList>
            <person name="Chen S."/>
            <person name="Beeby M."/>
            <person name="Murphy G.E."/>
            <person name="Leadbetter J.R."/>
            <person name="Hendrixson D.R."/>
            <person name="Briegel A."/>
            <person name="Li Z."/>
            <person name="Shi J."/>
            <person name="Tocheva E.I."/>
            <person name="Muller A."/>
            <person name="Dobro M.J."/>
            <person name="Jensen G.J."/>
        </authorList>
    </citation>
    <scope>NUCLEOTIDE SEQUENCE [LARGE SCALE GENOMIC DNA]</scope>
    <source>
        <strain evidence="12 13">DSM 6540</strain>
    </source>
</reference>
<accession>F7NFZ7</accession>
<proteinExistence type="inferred from homology"/>
<sequence>MSNLTQAIRQLQEEFSADTPQLHSIAADFRRDMINGLAGRPSSLAMLPSFLTRPSGQEQGIFLALDFGGTNIRALAVELLGNGSFQIRDRQALPLVDPAGGYNLIADSATAEELFGFLASQLAKLIPSSDIHLLGHTFSFPCRQTSANDAILLYWTKEIKTSGVEGRDIVQLLNTALSQQGLSHIRPVVILNDTVSALIAAAYSDIRTDIGSICGTGHNTCYLEPTPPQGTQPMYINLESGNFDKIPGNIYDIRLDRHSERPGTGRLEKMCSGRYIGELVRLVILGLMERDLIWGGRVPAFFAAANILSGEDLALFLSDATPRLERIAAWLNSRDPAAGHTLADRSLFKTVASLVVTRSARLAAVTYTAALRHMDPDMSQPHTIAIDGSLYEKMPGYAQTIHTTLGDLLGEKSGLVRCRLAKDGSGVGAAVAAAICGSFQSADPAFSG</sequence>
<dbReference type="InterPro" id="IPR043129">
    <property type="entry name" value="ATPase_NBD"/>
</dbReference>
<dbReference type="GO" id="GO:0006006">
    <property type="term" value="P:glucose metabolic process"/>
    <property type="evidence" value="ECO:0007669"/>
    <property type="project" value="TreeGrafter"/>
</dbReference>
<dbReference type="GO" id="GO:0008865">
    <property type="term" value="F:fructokinase activity"/>
    <property type="evidence" value="ECO:0007669"/>
    <property type="project" value="TreeGrafter"/>
</dbReference>
<comment type="similarity">
    <text evidence="3">Belongs to the hexokinase family.</text>
</comment>
<dbReference type="PROSITE" id="PS51748">
    <property type="entry name" value="HEXOKINASE_2"/>
    <property type="match status" value="1"/>
</dbReference>
<comment type="pathway">
    <text evidence="2">Carbohydrate metabolism.</text>
</comment>
<keyword evidence="6 12" id="KW-0418">Kinase</keyword>
<evidence type="ECO:0000256" key="3">
    <source>
        <dbReference type="ARBA" id="ARBA00009225"/>
    </source>
</evidence>
<keyword evidence="5" id="KW-0547">Nucleotide-binding</keyword>
<evidence type="ECO:0000259" key="11">
    <source>
        <dbReference type="Pfam" id="PF03727"/>
    </source>
</evidence>
<dbReference type="GO" id="GO:0005536">
    <property type="term" value="F:D-glucose binding"/>
    <property type="evidence" value="ECO:0007669"/>
    <property type="project" value="InterPro"/>
</dbReference>
<dbReference type="eggNOG" id="COG5026">
    <property type="taxonomic scope" value="Bacteria"/>
</dbReference>
<evidence type="ECO:0000259" key="10">
    <source>
        <dbReference type="Pfam" id="PF00349"/>
    </source>
</evidence>
<evidence type="ECO:0000256" key="6">
    <source>
        <dbReference type="ARBA" id="ARBA00022777"/>
    </source>
</evidence>
<comment type="pathway">
    <text evidence="1">Carbohydrate degradation.</text>
</comment>
<dbReference type="GO" id="GO:0005524">
    <property type="term" value="F:ATP binding"/>
    <property type="evidence" value="ECO:0007669"/>
    <property type="project" value="UniProtKB-KW"/>
</dbReference>
<dbReference type="GO" id="GO:0004340">
    <property type="term" value="F:glucokinase activity"/>
    <property type="evidence" value="ECO:0007669"/>
    <property type="project" value="TreeGrafter"/>
</dbReference>
<dbReference type="UniPathway" id="UPA00109">
    <property type="reaction ID" value="UER00180"/>
</dbReference>
<dbReference type="PANTHER" id="PTHR19443">
    <property type="entry name" value="HEXOKINASE"/>
    <property type="match status" value="1"/>
</dbReference>
<dbReference type="RefSeq" id="WP_004093359.1">
    <property type="nucleotide sequence ID" value="NZ_AFGF01000039.1"/>
</dbReference>
<keyword evidence="13" id="KW-1185">Reference proteome</keyword>
<gene>
    <name evidence="12" type="ORF">ALO_04903</name>
</gene>
<evidence type="ECO:0000256" key="8">
    <source>
        <dbReference type="ARBA" id="ARBA00023152"/>
    </source>
</evidence>
<dbReference type="InterPro" id="IPR022672">
    <property type="entry name" value="Hexokinase_N"/>
</dbReference>
<dbReference type="InterPro" id="IPR001312">
    <property type="entry name" value="Hexokinase"/>
</dbReference>
<comment type="caution">
    <text evidence="12">The sequence shown here is derived from an EMBL/GenBank/DDBJ whole genome shotgun (WGS) entry which is preliminary data.</text>
</comment>
<evidence type="ECO:0000313" key="13">
    <source>
        <dbReference type="Proteomes" id="UP000003240"/>
    </source>
</evidence>
<dbReference type="OrthoDB" id="6383434at2"/>
<feature type="domain" description="Hexokinase N-terminal" evidence="10">
    <location>
        <begin position="8"/>
        <end position="203"/>
    </location>
</feature>
<protein>
    <submittedName>
        <fullName evidence="12">Hexokinase</fullName>
    </submittedName>
</protein>
<dbReference type="Pfam" id="PF00349">
    <property type="entry name" value="Hexokinase_1"/>
    <property type="match status" value="1"/>
</dbReference>
<evidence type="ECO:0000313" key="12">
    <source>
        <dbReference type="EMBL" id="EGO65026.1"/>
    </source>
</evidence>
<dbReference type="PANTHER" id="PTHR19443:SF16">
    <property type="entry name" value="HEXOKINASE TYPE 1-RELATED"/>
    <property type="match status" value="1"/>
</dbReference>
<comment type="catalytic activity">
    <reaction evidence="9">
        <text>D-fructose + ATP = D-fructose 6-phosphate + ADP + H(+)</text>
        <dbReference type="Rhea" id="RHEA:16125"/>
        <dbReference type="ChEBI" id="CHEBI:15378"/>
        <dbReference type="ChEBI" id="CHEBI:30616"/>
        <dbReference type="ChEBI" id="CHEBI:37721"/>
        <dbReference type="ChEBI" id="CHEBI:61527"/>
        <dbReference type="ChEBI" id="CHEBI:456216"/>
        <dbReference type="EC" id="2.7.1.1"/>
    </reaction>
    <physiologicalReaction direction="left-to-right" evidence="9">
        <dbReference type="Rhea" id="RHEA:16126"/>
    </physiologicalReaction>
</comment>